<name>A0A4Y2JSG1_ARAVE</name>
<gene>
    <name evidence="1" type="ORF">AVEN_215450_1</name>
</gene>
<evidence type="ECO:0000313" key="2">
    <source>
        <dbReference type="Proteomes" id="UP000499080"/>
    </source>
</evidence>
<comment type="caution">
    <text evidence="1">The sequence shown here is derived from an EMBL/GenBank/DDBJ whole genome shotgun (WGS) entry which is preliminary data.</text>
</comment>
<dbReference type="EMBL" id="BGPR01003815">
    <property type="protein sequence ID" value="GBM92725.1"/>
    <property type="molecule type" value="Genomic_DNA"/>
</dbReference>
<keyword evidence="2" id="KW-1185">Reference proteome</keyword>
<sequence>METGLSLIFSRGGSRADRATTASAQRRSAPRLPVSKGFILVPAVGLGVGFSTLTAEPNPTGVESVLNKEKSKTDYKKYFFRKKVAPIQESDCTTGRGSATWQNFLFGSVVNDFVQLDLQLELL</sequence>
<organism evidence="1 2">
    <name type="scientific">Araneus ventricosus</name>
    <name type="common">Orbweaver spider</name>
    <name type="synonym">Epeira ventricosa</name>
    <dbReference type="NCBI Taxonomy" id="182803"/>
    <lineage>
        <taxon>Eukaryota</taxon>
        <taxon>Metazoa</taxon>
        <taxon>Ecdysozoa</taxon>
        <taxon>Arthropoda</taxon>
        <taxon>Chelicerata</taxon>
        <taxon>Arachnida</taxon>
        <taxon>Araneae</taxon>
        <taxon>Araneomorphae</taxon>
        <taxon>Entelegynae</taxon>
        <taxon>Araneoidea</taxon>
        <taxon>Araneidae</taxon>
        <taxon>Araneus</taxon>
    </lineage>
</organism>
<evidence type="ECO:0000313" key="1">
    <source>
        <dbReference type="EMBL" id="GBM92725.1"/>
    </source>
</evidence>
<proteinExistence type="predicted"/>
<protein>
    <submittedName>
        <fullName evidence="1">Uncharacterized protein</fullName>
    </submittedName>
</protein>
<dbReference type="Proteomes" id="UP000499080">
    <property type="component" value="Unassembled WGS sequence"/>
</dbReference>
<accession>A0A4Y2JSG1</accession>
<reference evidence="1 2" key="1">
    <citation type="journal article" date="2019" name="Sci. Rep.">
        <title>Orb-weaving spider Araneus ventricosus genome elucidates the spidroin gene catalogue.</title>
        <authorList>
            <person name="Kono N."/>
            <person name="Nakamura H."/>
            <person name="Ohtoshi R."/>
            <person name="Moran D.A.P."/>
            <person name="Shinohara A."/>
            <person name="Yoshida Y."/>
            <person name="Fujiwara M."/>
            <person name="Mori M."/>
            <person name="Tomita M."/>
            <person name="Arakawa K."/>
        </authorList>
    </citation>
    <scope>NUCLEOTIDE SEQUENCE [LARGE SCALE GENOMIC DNA]</scope>
</reference>
<dbReference type="AlphaFoldDB" id="A0A4Y2JSG1"/>